<protein>
    <submittedName>
        <fullName evidence="1">Uncharacterized protein</fullName>
    </submittedName>
</protein>
<evidence type="ECO:0000313" key="2">
    <source>
        <dbReference type="Proteomes" id="UP000706333"/>
    </source>
</evidence>
<dbReference type="InterPro" id="IPR032609">
    <property type="entry name" value="DUF4893"/>
</dbReference>
<keyword evidence="2" id="KW-1185">Reference proteome</keyword>
<dbReference type="Proteomes" id="UP000706333">
    <property type="component" value="Unassembled WGS sequence"/>
</dbReference>
<proteinExistence type="predicted"/>
<sequence>MALTFSCSILDDGAGWVLQKTTGSQRSMGRLYRLTEERLLYLGALHYAHEAPIWFGEDPSRNQMALLTRLDDGRLRLEFPAPLAESAFDILELAP</sequence>
<dbReference type="EMBL" id="NHSD01000227">
    <property type="protein sequence ID" value="MBK5927271.1"/>
    <property type="molecule type" value="Genomic_DNA"/>
</dbReference>
<gene>
    <name evidence="1" type="ORF">CCR87_07960</name>
</gene>
<comment type="caution">
    <text evidence="1">The sequence shown here is derived from an EMBL/GenBank/DDBJ whole genome shotgun (WGS) entry which is preliminary data.</text>
</comment>
<reference evidence="1" key="1">
    <citation type="submission" date="2017-05" db="EMBL/GenBank/DDBJ databases">
        <authorList>
            <person name="Imhoff J.F."/>
            <person name="Rahn T."/>
            <person name="Kuenzel S."/>
            <person name="Neulinger S.C."/>
        </authorList>
    </citation>
    <scope>NUCLEOTIDE SEQUENCE</scope>
    <source>
        <strain evidence="1">LMG 28126</strain>
    </source>
</reference>
<name>A0A934WIT0_9RHOB</name>
<organism evidence="1 2">
    <name type="scientific">Rhodobaculum claviforme</name>
    <dbReference type="NCBI Taxonomy" id="1549854"/>
    <lineage>
        <taxon>Bacteria</taxon>
        <taxon>Pseudomonadati</taxon>
        <taxon>Pseudomonadota</taxon>
        <taxon>Alphaproteobacteria</taxon>
        <taxon>Rhodobacterales</taxon>
        <taxon>Paracoccaceae</taxon>
        <taxon>Rhodobaculum</taxon>
    </lineage>
</organism>
<accession>A0A934WIT0</accession>
<dbReference type="AlphaFoldDB" id="A0A934WIT0"/>
<dbReference type="Pfam" id="PF16233">
    <property type="entry name" value="DUF4893"/>
    <property type="match status" value="1"/>
</dbReference>
<evidence type="ECO:0000313" key="1">
    <source>
        <dbReference type="EMBL" id="MBK5927271.1"/>
    </source>
</evidence>
<dbReference type="RefSeq" id="WP_201157054.1">
    <property type="nucleotide sequence ID" value="NZ_NHSD01000227.1"/>
</dbReference>
<reference evidence="1" key="2">
    <citation type="journal article" date="2020" name="Microorganisms">
        <title>Osmotic Adaptation and Compatible Solute Biosynthesis of Phototrophic Bacteria as Revealed from Genome Analyses.</title>
        <authorList>
            <person name="Imhoff J.F."/>
            <person name="Rahn T."/>
            <person name="Kunzel S."/>
            <person name="Keller A."/>
            <person name="Neulinger S.C."/>
        </authorList>
    </citation>
    <scope>NUCLEOTIDE SEQUENCE</scope>
    <source>
        <strain evidence="1">LMG 28126</strain>
    </source>
</reference>